<dbReference type="HOGENOM" id="CLU_003292_2_2_1"/>
<dbReference type="AlphaFoldDB" id="A0A067PL77"/>
<dbReference type="OrthoDB" id="2678913at2759"/>
<gene>
    <name evidence="3" type="ORF">JAAARDRAFT_133345</name>
</gene>
<dbReference type="Gene3D" id="1.10.150.130">
    <property type="match status" value="1"/>
</dbReference>
<evidence type="ECO:0000313" key="3">
    <source>
        <dbReference type="EMBL" id="KDQ55554.1"/>
    </source>
</evidence>
<dbReference type="GO" id="GO:0015074">
    <property type="term" value="P:DNA integration"/>
    <property type="evidence" value="ECO:0007669"/>
    <property type="project" value="InterPro"/>
</dbReference>
<evidence type="ECO:0000313" key="4">
    <source>
        <dbReference type="Proteomes" id="UP000027265"/>
    </source>
</evidence>
<evidence type="ECO:0008006" key="5">
    <source>
        <dbReference type="Google" id="ProtNLM"/>
    </source>
</evidence>
<keyword evidence="4" id="KW-1185">Reference proteome</keyword>
<accession>A0A067PL77</accession>
<dbReference type="GO" id="GO:0006310">
    <property type="term" value="P:DNA recombination"/>
    <property type="evidence" value="ECO:0007669"/>
    <property type="project" value="UniProtKB-KW"/>
</dbReference>
<dbReference type="Proteomes" id="UP000027265">
    <property type="component" value="Unassembled WGS sequence"/>
</dbReference>
<dbReference type="GO" id="GO:0003677">
    <property type="term" value="F:DNA binding"/>
    <property type="evidence" value="ECO:0007669"/>
    <property type="project" value="UniProtKB-KW"/>
</dbReference>
<dbReference type="InterPro" id="IPR052925">
    <property type="entry name" value="Phage_Integrase-like_Recomb"/>
</dbReference>
<protein>
    <recommendedName>
        <fullName evidence="5">Tyr recombinase domain-containing protein</fullName>
    </recommendedName>
</protein>
<keyword evidence="2" id="KW-0233">DNA recombination</keyword>
<evidence type="ECO:0000256" key="1">
    <source>
        <dbReference type="ARBA" id="ARBA00023125"/>
    </source>
</evidence>
<evidence type="ECO:0000256" key="2">
    <source>
        <dbReference type="ARBA" id="ARBA00023172"/>
    </source>
</evidence>
<dbReference type="EMBL" id="KL197724">
    <property type="protein sequence ID" value="KDQ55554.1"/>
    <property type="molecule type" value="Genomic_DNA"/>
</dbReference>
<sequence length="368" mass="41138">MALPAHPHCLACDCLRLWIPSTRRSAEDSYGSLNISDADLDRVLAVINVSWASGTRETYGSDLLIFHIFCDIREISEAQRCPASSILMLTFVSSCAGSYSGKTLANYFFVIRAWHTLHRQPWQMNPTEMKAILDGASILAPPTSRRPKRKPFTPTLISSIQDQLDLSTLLDAAVYACLTTTFWCAARVGEFTLPSLKAFNPHVHIKQSDIRNSEDHHGLQVTVFTLPFTKCSAEGEEVYWARQTGSFDPEAALDNHFAVNNPPLHSTLFTWNHLHGPRPLTRTEFLKRLSTASSALGVESLKGHGIRIGATLKYLLQGVPFDVVKSISRWSSKAFTLYLHQHAIVMAPYIQGTPILEPFTRYTMPPLR</sequence>
<organism evidence="3 4">
    <name type="scientific">Jaapia argillacea MUCL 33604</name>
    <dbReference type="NCBI Taxonomy" id="933084"/>
    <lineage>
        <taxon>Eukaryota</taxon>
        <taxon>Fungi</taxon>
        <taxon>Dikarya</taxon>
        <taxon>Basidiomycota</taxon>
        <taxon>Agaricomycotina</taxon>
        <taxon>Agaricomycetes</taxon>
        <taxon>Agaricomycetidae</taxon>
        <taxon>Jaapiales</taxon>
        <taxon>Jaapiaceae</taxon>
        <taxon>Jaapia</taxon>
    </lineage>
</organism>
<dbReference type="InterPro" id="IPR011010">
    <property type="entry name" value="DNA_brk_join_enz"/>
</dbReference>
<dbReference type="InParanoid" id="A0A067PL77"/>
<dbReference type="SUPFAM" id="SSF56349">
    <property type="entry name" value="DNA breaking-rejoining enzymes"/>
    <property type="match status" value="1"/>
</dbReference>
<reference evidence="4" key="1">
    <citation type="journal article" date="2014" name="Proc. Natl. Acad. Sci. U.S.A.">
        <title>Extensive sampling of basidiomycete genomes demonstrates inadequacy of the white-rot/brown-rot paradigm for wood decay fungi.</title>
        <authorList>
            <person name="Riley R."/>
            <person name="Salamov A.A."/>
            <person name="Brown D.W."/>
            <person name="Nagy L.G."/>
            <person name="Floudas D."/>
            <person name="Held B.W."/>
            <person name="Levasseur A."/>
            <person name="Lombard V."/>
            <person name="Morin E."/>
            <person name="Otillar R."/>
            <person name="Lindquist E.A."/>
            <person name="Sun H."/>
            <person name="LaButti K.M."/>
            <person name="Schmutz J."/>
            <person name="Jabbour D."/>
            <person name="Luo H."/>
            <person name="Baker S.E."/>
            <person name="Pisabarro A.G."/>
            <person name="Walton J.D."/>
            <person name="Blanchette R.A."/>
            <person name="Henrissat B."/>
            <person name="Martin F."/>
            <person name="Cullen D."/>
            <person name="Hibbett D.S."/>
            <person name="Grigoriev I.V."/>
        </authorList>
    </citation>
    <scope>NUCLEOTIDE SEQUENCE [LARGE SCALE GENOMIC DNA]</scope>
    <source>
        <strain evidence="4">MUCL 33604</strain>
    </source>
</reference>
<keyword evidence="1" id="KW-0238">DNA-binding</keyword>
<dbReference type="Gene3D" id="1.10.443.10">
    <property type="entry name" value="Intergrase catalytic core"/>
    <property type="match status" value="1"/>
</dbReference>
<dbReference type="InterPro" id="IPR013762">
    <property type="entry name" value="Integrase-like_cat_sf"/>
</dbReference>
<name>A0A067PL77_9AGAM</name>
<dbReference type="PANTHER" id="PTHR34605">
    <property type="entry name" value="PHAGE_INTEGRASE DOMAIN-CONTAINING PROTEIN"/>
    <property type="match status" value="1"/>
</dbReference>
<dbReference type="PANTHER" id="PTHR34605:SF4">
    <property type="entry name" value="DNA ADENINE METHYLTRANSFERASE"/>
    <property type="match status" value="1"/>
</dbReference>
<dbReference type="InterPro" id="IPR010998">
    <property type="entry name" value="Integrase_recombinase_N"/>
</dbReference>
<proteinExistence type="predicted"/>
<dbReference type="SUPFAM" id="SSF47823">
    <property type="entry name" value="lambda integrase-like, N-terminal domain"/>
    <property type="match status" value="1"/>
</dbReference>